<feature type="transmembrane region" description="Helical" evidence="1">
    <location>
        <begin position="6"/>
        <end position="22"/>
    </location>
</feature>
<dbReference type="AlphaFoldDB" id="A0A060RSJ2"/>
<keyword evidence="1" id="KW-0472">Membrane</keyword>
<dbReference type="EMBL" id="HG810763">
    <property type="protein sequence ID" value="CDO62434.1"/>
    <property type="molecule type" value="Genomic_DNA"/>
</dbReference>
<proteinExistence type="predicted"/>
<keyword evidence="3" id="KW-1185">Reference proteome</keyword>
<gene>
    <name evidence="2" type="ORF">PRCDC_0219900</name>
</gene>
<feature type="transmembrane region" description="Helical" evidence="1">
    <location>
        <begin position="183"/>
        <end position="208"/>
    </location>
</feature>
<sequence length="229" mass="27382">MKFFYINIFLLFVSLRHFISLYKDYNKKYIYKNEIYNSFSFFNLNTTRSLAEYGKKEFMKRTLTRSSLRNDTILNDKLRKRNDGIDNRYNVNQMYENLPDRQEWNYGSNKKLNNEFEKYYIKNNSLKSISGIMRLKNWLYRKMFKECSFRENLSMFASVLGVGAFISMFNMLCTLIVAGTCAFSSIFIGIFAVMFVVFSIIIIILFVMTRMLFRWLRKYTAVYNGTCGK</sequence>
<evidence type="ECO:0008006" key="4">
    <source>
        <dbReference type="Google" id="ProtNLM"/>
    </source>
</evidence>
<evidence type="ECO:0000313" key="2">
    <source>
        <dbReference type="EMBL" id="CDO62434.1"/>
    </source>
</evidence>
<keyword evidence="1" id="KW-0812">Transmembrane</keyword>
<protein>
    <recommendedName>
        <fullName evidence="4">Exported protein (Hyp15)</fullName>
    </recommendedName>
</protein>
<keyword evidence="1" id="KW-1133">Transmembrane helix</keyword>
<dbReference type="VEuPathDB" id="PlasmoDB:PRG01_0034500"/>
<name>A0A060RSJ2_PLARE</name>
<dbReference type="Proteomes" id="UP000027581">
    <property type="component" value="Unassembled WGS sequence"/>
</dbReference>
<evidence type="ECO:0000313" key="3">
    <source>
        <dbReference type="Proteomes" id="UP000027581"/>
    </source>
</evidence>
<evidence type="ECO:0000256" key="1">
    <source>
        <dbReference type="SAM" id="Phobius"/>
    </source>
</evidence>
<organism evidence="2 3">
    <name type="scientific">Plasmodium reichenowi</name>
    <dbReference type="NCBI Taxonomy" id="5854"/>
    <lineage>
        <taxon>Eukaryota</taxon>
        <taxon>Sar</taxon>
        <taxon>Alveolata</taxon>
        <taxon>Apicomplexa</taxon>
        <taxon>Aconoidasida</taxon>
        <taxon>Haemosporida</taxon>
        <taxon>Plasmodiidae</taxon>
        <taxon>Plasmodium</taxon>
        <taxon>Plasmodium (Laverania)</taxon>
    </lineage>
</organism>
<dbReference type="PhylomeDB" id="A0A060RSJ2"/>
<dbReference type="VEuPathDB" id="PlasmoDB:PRCDC_0219900"/>
<feature type="transmembrane region" description="Helical" evidence="1">
    <location>
        <begin position="153"/>
        <end position="177"/>
    </location>
</feature>
<accession>A0A060RSJ2</accession>
<reference evidence="2" key="2">
    <citation type="submission" date="2014-05" db="EMBL/GenBank/DDBJ databases">
        <title>The genome sequences of chimpanzee malaria parasites reveal the path to human adaptation.</title>
        <authorList>
            <person name="Otto T.D."/>
            <person name="Rayner J.C."/>
            <person name="Boehme U."/>
            <person name="Pain A."/>
            <person name="Spottiswoode N."/>
            <person name="Sanders M."/>
            <person name="Quail M."/>
            <person name="Ollomo B."/>
            <person name="Renaud F."/>
            <person name="Thomas A.W."/>
            <person name="Prugnolle F."/>
            <person name="Conway D.J."/>
            <person name="Newbold C."/>
            <person name="Berriman M."/>
        </authorList>
    </citation>
    <scope>NUCLEOTIDE SEQUENCE [LARGE SCALE GENOMIC DNA]</scope>
    <source>
        <strain evidence="2">CDC</strain>
    </source>
</reference>
<reference evidence="2" key="1">
    <citation type="submission" date="2014-01" db="EMBL/GenBank/DDBJ databases">
        <authorList>
            <person name="Aslett M."/>
        </authorList>
    </citation>
    <scope>NUCLEOTIDE SEQUENCE</scope>
    <source>
        <strain evidence="2">CDC</strain>
    </source>
</reference>